<evidence type="ECO:0000313" key="2">
    <source>
        <dbReference type="Proteomes" id="UP000585226"/>
    </source>
</evidence>
<gene>
    <name evidence="1" type="ORF">HX893_31280</name>
</gene>
<dbReference type="EMBL" id="JACASD010000112">
    <property type="protein sequence ID" value="NWE92613.1"/>
    <property type="molecule type" value="Genomic_DNA"/>
</dbReference>
<dbReference type="RefSeq" id="WP_177114801.1">
    <property type="nucleotide sequence ID" value="NZ_JACASD010000112.1"/>
</dbReference>
<accession>A0A7Y8G7T6</accession>
<comment type="caution">
    <text evidence="1">The sequence shown here is derived from an EMBL/GenBank/DDBJ whole genome shotgun (WGS) entry which is preliminary data.</text>
</comment>
<evidence type="ECO:0000313" key="1">
    <source>
        <dbReference type="EMBL" id="NWE92613.1"/>
    </source>
</evidence>
<reference evidence="1 2" key="1">
    <citation type="submission" date="2020-04" db="EMBL/GenBank/DDBJ databases">
        <title>Molecular characterization of pseudomonads from Agaricus bisporus reveal novel blotch 2 pathogens in Western Europe.</title>
        <authorList>
            <person name="Taparia T."/>
            <person name="Krijger M."/>
            <person name="Haynes E."/>
            <person name="Elpinstone J.G."/>
            <person name="Noble R."/>
            <person name="Van Der Wolf J."/>
        </authorList>
    </citation>
    <scope>NUCLEOTIDE SEQUENCE [LARGE SCALE GENOMIC DNA]</scope>
    <source>
        <strain evidence="1 2">P8021</strain>
    </source>
</reference>
<name>A0A7Y8G7T6_9PSED</name>
<sequence length="60" mass="6713">MFQFMMINTPYGGALEMTLPRPGVLWPQDNPTAELALQEDPLLVGFLEPFDGFNVLQVVC</sequence>
<dbReference type="Proteomes" id="UP000585226">
    <property type="component" value="Unassembled WGS sequence"/>
</dbReference>
<dbReference type="AlphaFoldDB" id="A0A7Y8G7T6"/>
<proteinExistence type="predicted"/>
<protein>
    <submittedName>
        <fullName evidence="1">Uncharacterized protein</fullName>
    </submittedName>
</protein>
<organism evidence="1 2">
    <name type="scientific">Pseudomonas reactans</name>
    <dbReference type="NCBI Taxonomy" id="117680"/>
    <lineage>
        <taxon>Bacteria</taxon>
        <taxon>Pseudomonadati</taxon>
        <taxon>Pseudomonadota</taxon>
        <taxon>Gammaproteobacteria</taxon>
        <taxon>Pseudomonadales</taxon>
        <taxon>Pseudomonadaceae</taxon>
        <taxon>Pseudomonas</taxon>
    </lineage>
</organism>